<evidence type="ECO:0000256" key="1">
    <source>
        <dbReference type="SAM" id="SignalP"/>
    </source>
</evidence>
<dbReference type="Proteomes" id="UP000218231">
    <property type="component" value="Unassembled WGS sequence"/>
</dbReference>
<name>A0A2A2M062_9BILA</name>
<accession>A0A2A2M062</accession>
<protein>
    <submittedName>
        <fullName evidence="2">Uncharacterized protein</fullName>
    </submittedName>
</protein>
<comment type="caution">
    <text evidence="2">The sequence shown here is derived from an EMBL/GenBank/DDBJ whole genome shotgun (WGS) entry which is preliminary data.</text>
</comment>
<feature type="signal peptide" evidence="1">
    <location>
        <begin position="1"/>
        <end position="19"/>
    </location>
</feature>
<dbReference type="EMBL" id="LIAE01006291">
    <property type="protein sequence ID" value="PAV91763.1"/>
    <property type="molecule type" value="Genomic_DNA"/>
</dbReference>
<keyword evidence="1" id="KW-0732">Signal</keyword>
<evidence type="ECO:0000313" key="2">
    <source>
        <dbReference type="EMBL" id="PAV91763.1"/>
    </source>
</evidence>
<proteinExistence type="predicted"/>
<gene>
    <name evidence="2" type="ORF">WR25_24313</name>
</gene>
<organism evidence="2 3">
    <name type="scientific">Diploscapter pachys</name>
    <dbReference type="NCBI Taxonomy" id="2018661"/>
    <lineage>
        <taxon>Eukaryota</taxon>
        <taxon>Metazoa</taxon>
        <taxon>Ecdysozoa</taxon>
        <taxon>Nematoda</taxon>
        <taxon>Chromadorea</taxon>
        <taxon>Rhabditida</taxon>
        <taxon>Rhabditina</taxon>
        <taxon>Rhabditomorpha</taxon>
        <taxon>Rhabditoidea</taxon>
        <taxon>Rhabditidae</taxon>
        <taxon>Diploscapter</taxon>
    </lineage>
</organism>
<evidence type="ECO:0000313" key="3">
    <source>
        <dbReference type="Proteomes" id="UP000218231"/>
    </source>
</evidence>
<feature type="chain" id="PRO_5012719777" evidence="1">
    <location>
        <begin position="20"/>
        <end position="107"/>
    </location>
</feature>
<sequence length="107" mass="12301">MNYSILLVVFGLSMAIVEAKMCFGNKTNGGVGEVYCKSKFCMKMTKLEAEDPHPLRESRRKLEQEEVIYGCPQRKGQPGYCSVNFTSFSIQKFLKMFLKHLLQMFSK</sequence>
<keyword evidence="3" id="KW-1185">Reference proteome</keyword>
<reference evidence="2 3" key="1">
    <citation type="journal article" date="2017" name="Curr. Biol.">
        <title>Genome architecture and evolution of a unichromosomal asexual nematode.</title>
        <authorList>
            <person name="Fradin H."/>
            <person name="Zegar C."/>
            <person name="Gutwein M."/>
            <person name="Lucas J."/>
            <person name="Kovtun M."/>
            <person name="Corcoran D."/>
            <person name="Baugh L.R."/>
            <person name="Kiontke K."/>
            <person name="Gunsalus K."/>
            <person name="Fitch D.H."/>
            <person name="Piano F."/>
        </authorList>
    </citation>
    <scope>NUCLEOTIDE SEQUENCE [LARGE SCALE GENOMIC DNA]</scope>
    <source>
        <strain evidence="2">PF1309</strain>
    </source>
</reference>
<dbReference type="AlphaFoldDB" id="A0A2A2M062"/>